<proteinExistence type="predicted"/>
<dbReference type="SUPFAM" id="SSF53448">
    <property type="entry name" value="Nucleotide-diphospho-sugar transferases"/>
    <property type="match status" value="1"/>
</dbReference>
<dbReference type="Gene3D" id="3.90.550.10">
    <property type="entry name" value="Spore Coat Polysaccharide Biosynthesis Protein SpsA, Chain A"/>
    <property type="match status" value="1"/>
</dbReference>
<dbReference type="InterPro" id="IPR053135">
    <property type="entry name" value="AKR2_Oxidoreductase"/>
</dbReference>
<dbReference type="InterPro" id="IPR023210">
    <property type="entry name" value="NADP_OxRdtase_dom"/>
</dbReference>
<dbReference type="AlphaFoldDB" id="A0A3B0Y3K8"/>
<dbReference type="PANTHER" id="PTHR43312">
    <property type="entry name" value="D-THREO-ALDOSE 1-DEHYDROGENASE"/>
    <property type="match status" value="1"/>
</dbReference>
<reference evidence="2" key="1">
    <citation type="submission" date="2018-06" db="EMBL/GenBank/DDBJ databases">
        <authorList>
            <person name="Zhirakovskaya E."/>
        </authorList>
    </citation>
    <scope>NUCLEOTIDE SEQUENCE</scope>
</reference>
<dbReference type="InterPro" id="IPR029044">
    <property type="entry name" value="Nucleotide-diphossugar_trans"/>
</dbReference>
<dbReference type="CDD" id="cd19097">
    <property type="entry name" value="AKR_unchar"/>
    <property type="match status" value="1"/>
</dbReference>
<organism evidence="2">
    <name type="scientific">hydrothermal vent metagenome</name>
    <dbReference type="NCBI Taxonomy" id="652676"/>
    <lineage>
        <taxon>unclassified sequences</taxon>
        <taxon>metagenomes</taxon>
        <taxon>ecological metagenomes</taxon>
    </lineage>
</organism>
<accession>A0A3B0Y3K8</accession>
<dbReference type="SUPFAM" id="SSF51430">
    <property type="entry name" value="NAD(P)-linked oxidoreductase"/>
    <property type="match status" value="1"/>
</dbReference>
<dbReference type="Pfam" id="PF02348">
    <property type="entry name" value="CTP_transf_3"/>
    <property type="match status" value="1"/>
</dbReference>
<evidence type="ECO:0000313" key="2">
    <source>
        <dbReference type="EMBL" id="VAW63006.1"/>
    </source>
</evidence>
<feature type="domain" description="NADP-dependent oxidoreductase" evidence="1">
    <location>
        <begin position="237"/>
        <end position="523"/>
    </location>
</feature>
<evidence type="ECO:0000259" key="1">
    <source>
        <dbReference type="Pfam" id="PF00248"/>
    </source>
</evidence>
<gene>
    <name evidence="2" type="ORF">MNBD_GAMMA09-569</name>
</gene>
<dbReference type="PANTHER" id="PTHR43312:SF1">
    <property type="entry name" value="NADP-DEPENDENT OXIDOREDUCTASE DOMAIN-CONTAINING PROTEIN"/>
    <property type="match status" value="1"/>
</dbReference>
<dbReference type="Pfam" id="PF00248">
    <property type="entry name" value="Aldo_ket_red"/>
    <property type="match status" value="1"/>
</dbReference>
<protein>
    <recommendedName>
        <fullName evidence="1">NADP-dependent oxidoreductase domain-containing protein</fullName>
    </recommendedName>
</protein>
<dbReference type="EMBL" id="UOFI01000036">
    <property type="protein sequence ID" value="VAW63006.1"/>
    <property type="molecule type" value="Genomic_DNA"/>
</dbReference>
<dbReference type="InterPro" id="IPR003329">
    <property type="entry name" value="Cytidylyl_trans"/>
</dbReference>
<name>A0A3B0Y3K8_9ZZZZ</name>
<sequence>MSSIIVLQARTSSTRMPAKVLLPICKIPLVVLAAMRASNKGMRVVVVTSVDSSDDALAETLKDYGVSCFRGSLDNTLKRFVDALNDYNDDEIVVRLTGDNVFPDGDLIAEVEKNFKERKLDYLCCNGEQSGLPYGVSVEVTYLRHLRDAYRSTDSDFDKEHVTPYIIRQFGLQYFKKYKQLGKGLYRSTVDSLDDYLQIKQVFSDVENPVSISLFELLDRLSVLKNIPIVKRSVSQLVVGGAQFGMEYGITNISGRSSSIETEKLIKTAINNGVSYLDTAHAYGDSESVIGRILTQGWNSRVNIITKLSPLADCPENAEKEIIDAFVEASVFKSCMHLNCQKLDVLMLHRAQHINEWQGYVWDKLIAFKKSGTVGKLGASVQTPDELEYVLEEPFIEFVQMPFNIIDGRWDTIINKLRNIKSSRKVTIHVRSSLLQGLLLSDDPKLWGKANSTHYSTIVNWLNELVVKYKRKDVLDLCLAFVRSQDWVDGIVVGMETNAQLVENIKYFDTDLLIRPEIEQIESQRPAVSEMVLNPANWREG</sequence>
<dbReference type="Gene3D" id="3.20.20.100">
    <property type="entry name" value="NADP-dependent oxidoreductase domain"/>
    <property type="match status" value="1"/>
</dbReference>
<dbReference type="InterPro" id="IPR036812">
    <property type="entry name" value="NAD(P)_OxRdtase_dom_sf"/>
</dbReference>